<feature type="coiled-coil region" evidence="1">
    <location>
        <begin position="133"/>
        <end position="167"/>
    </location>
</feature>
<evidence type="ECO:0000313" key="4">
    <source>
        <dbReference type="Proteomes" id="UP000887226"/>
    </source>
</evidence>
<feature type="region of interest" description="Disordered" evidence="2">
    <location>
        <begin position="177"/>
        <end position="202"/>
    </location>
</feature>
<dbReference type="EMBL" id="MU254208">
    <property type="protein sequence ID" value="KAG9241473.1"/>
    <property type="molecule type" value="Genomic_DNA"/>
</dbReference>
<organism evidence="3 4">
    <name type="scientific">Calycina marina</name>
    <dbReference type="NCBI Taxonomy" id="1763456"/>
    <lineage>
        <taxon>Eukaryota</taxon>
        <taxon>Fungi</taxon>
        <taxon>Dikarya</taxon>
        <taxon>Ascomycota</taxon>
        <taxon>Pezizomycotina</taxon>
        <taxon>Leotiomycetes</taxon>
        <taxon>Helotiales</taxon>
        <taxon>Pezizellaceae</taxon>
        <taxon>Calycina</taxon>
    </lineage>
</organism>
<evidence type="ECO:0000256" key="1">
    <source>
        <dbReference type="SAM" id="Coils"/>
    </source>
</evidence>
<reference evidence="3" key="1">
    <citation type="journal article" date="2021" name="IMA Fungus">
        <title>Genomic characterization of three marine fungi, including Emericellopsis atlantica sp. nov. with signatures of a generalist lifestyle and marine biomass degradation.</title>
        <authorList>
            <person name="Hagestad O.C."/>
            <person name="Hou L."/>
            <person name="Andersen J.H."/>
            <person name="Hansen E.H."/>
            <person name="Altermark B."/>
            <person name="Li C."/>
            <person name="Kuhnert E."/>
            <person name="Cox R.J."/>
            <person name="Crous P.W."/>
            <person name="Spatafora J.W."/>
            <person name="Lail K."/>
            <person name="Amirebrahimi M."/>
            <person name="Lipzen A."/>
            <person name="Pangilinan J."/>
            <person name="Andreopoulos W."/>
            <person name="Hayes R.D."/>
            <person name="Ng V."/>
            <person name="Grigoriev I.V."/>
            <person name="Jackson S.A."/>
            <person name="Sutton T.D.S."/>
            <person name="Dobson A.D.W."/>
            <person name="Rama T."/>
        </authorList>
    </citation>
    <scope>NUCLEOTIDE SEQUENCE</scope>
    <source>
        <strain evidence="3">TRa3180A</strain>
    </source>
</reference>
<keyword evidence="4" id="KW-1185">Reference proteome</keyword>
<dbReference type="Proteomes" id="UP000887226">
    <property type="component" value="Unassembled WGS sequence"/>
</dbReference>
<dbReference type="AlphaFoldDB" id="A0A9P7YYI6"/>
<sequence>MPARAAPPTAPAAVNITLSAAVMPEGTADQFVEDFAISDHESVHSSALGSASSHRIQSLKDNIISLTAAVHGTLISINRNSTTDYYTINDEAPLTAKELTLLRGNETLQREVKVHRDLIYPLKASERLARQQITDTEHKLAVSENMLEAVEAEYAREASDKALAEMETLLAAALGRGADAAPAAPAAEDDAAQFSVRSDSQE</sequence>
<evidence type="ECO:0000256" key="2">
    <source>
        <dbReference type="SAM" id="MobiDB-lite"/>
    </source>
</evidence>
<proteinExistence type="predicted"/>
<feature type="compositionally biased region" description="Low complexity" evidence="2">
    <location>
        <begin position="177"/>
        <end position="186"/>
    </location>
</feature>
<protein>
    <submittedName>
        <fullName evidence="3">Uncharacterized protein</fullName>
    </submittedName>
</protein>
<keyword evidence="1" id="KW-0175">Coiled coil</keyword>
<name>A0A9P7YYI6_9HELO</name>
<comment type="caution">
    <text evidence="3">The sequence shown here is derived from an EMBL/GenBank/DDBJ whole genome shotgun (WGS) entry which is preliminary data.</text>
</comment>
<accession>A0A9P7YYI6</accession>
<gene>
    <name evidence="3" type="ORF">BJ878DRAFT_482920</name>
</gene>
<evidence type="ECO:0000313" key="3">
    <source>
        <dbReference type="EMBL" id="KAG9241473.1"/>
    </source>
</evidence>